<dbReference type="OrthoDB" id="344220at2759"/>
<comment type="function">
    <text evidence="8">Component of the Mediator complex, a coactivator involved in the regulated transcription of nearly all RNA polymerase II-dependent genes. Mediator functions as a bridge to convey information from gene-specific regulatory proteins to the basal RNA polymerase II transcription machinery. Mediator is recruited to promoters by direct interactions with regulatory proteins and serves as a scaffold for the assembly of a functional preinitiation complex with RNA polymerase II and the general transcription factors.</text>
</comment>
<sequence length="362" mass="38949">MAQEPPLDEIQWRSPKAQEMGGIHTNTVLPYFAESPFFDATSNNATLTTQALYNPNMYYIIQTREAFEGRLRTMQGLEFMVVHDPSENDTKRDHNGVWVIRKQNRRKRQGAQDEVTGISSYYVVGENVYMAPSVGNILGSRLLSTVTSLTKLLSTASSLPSFTPSLGHTYLPSVTKNPTPGSSLQATQASKEGTPMPGGGTPLPATQETATSAKASKTTSDMGLQGIHMLAYSYELSDRYANEYMDENPIVGEPGSFKLSKSHNTSLASSMITSKTSSQTQEVSKPSSQSLDVASPAKSAVPTPQLKTEDLPAPVRKATKGSEKSPITPGTKEKKSRRKSKAAGDKGATTPKATTPKPATPG</sequence>
<reference evidence="10" key="1">
    <citation type="submission" date="2021-03" db="EMBL/GenBank/DDBJ databases">
        <authorList>
            <person name="Tagirdzhanova G."/>
        </authorList>
    </citation>
    <scope>NUCLEOTIDE SEQUENCE</scope>
</reference>
<keyword evidence="4 8" id="KW-0805">Transcription regulation</keyword>
<evidence type="ECO:0000256" key="2">
    <source>
        <dbReference type="ARBA" id="ARBA00007526"/>
    </source>
</evidence>
<feature type="compositionally biased region" description="Polar residues" evidence="9">
    <location>
        <begin position="172"/>
        <end position="191"/>
    </location>
</feature>
<dbReference type="Gene3D" id="3.10.450.580">
    <property type="entry name" value="Mediator complex, subunit Med6"/>
    <property type="match status" value="1"/>
</dbReference>
<evidence type="ECO:0000256" key="8">
    <source>
        <dbReference type="RuleBase" id="RU364143"/>
    </source>
</evidence>
<comment type="similarity">
    <text evidence="2 8">Belongs to the Mediator complex subunit 6 family.</text>
</comment>
<keyword evidence="5 8" id="KW-0804">Transcription</keyword>
<comment type="subcellular location">
    <subcellularLocation>
        <location evidence="1 8">Nucleus</location>
    </subcellularLocation>
</comment>
<dbReference type="PANTHER" id="PTHR13104">
    <property type="entry name" value="MED-6-RELATED"/>
    <property type="match status" value="1"/>
</dbReference>
<dbReference type="GO" id="GO:0016592">
    <property type="term" value="C:mediator complex"/>
    <property type="evidence" value="ECO:0007669"/>
    <property type="project" value="InterPro"/>
</dbReference>
<feature type="compositionally biased region" description="Low complexity" evidence="9">
    <location>
        <begin position="345"/>
        <end position="362"/>
    </location>
</feature>
<feature type="region of interest" description="Disordered" evidence="9">
    <location>
        <begin position="172"/>
        <end position="220"/>
    </location>
</feature>
<protein>
    <recommendedName>
        <fullName evidence="3 8">Mediator of RNA polymerase II transcription subunit 6</fullName>
    </recommendedName>
    <alternativeName>
        <fullName evidence="7 8">Mediator complex subunit 6</fullName>
    </alternativeName>
</protein>
<evidence type="ECO:0000256" key="9">
    <source>
        <dbReference type="SAM" id="MobiDB-lite"/>
    </source>
</evidence>
<dbReference type="Proteomes" id="UP000664203">
    <property type="component" value="Unassembled WGS sequence"/>
</dbReference>
<proteinExistence type="inferred from homology"/>
<dbReference type="AlphaFoldDB" id="A0A8H3ENW1"/>
<comment type="caution">
    <text evidence="10">The sequence shown here is derived from an EMBL/GenBank/DDBJ whole genome shotgun (WGS) entry which is preliminary data.</text>
</comment>
<gene>
    <name evidence="8 10" type="primary">MED6</name>
    <name evidence="10" type="ORF">ALECFALPRED_006116</name>
</gene>
<dbReference type="InterPro" id="IPR007018">
    <property type="entry name" value="Mediator_Med6"/>
</dbReference>
<dbReference type="Pfam" id="PF04934">
    <property type="entry name" value="Med6"/>
    <property type="match status" value="1"/>
</dbReference>
<dbReference type="GO" id="GO:0006357">
    <property type="term" value="P:regulation of transcription by RNA polymerase II"/>
    <property type="evidence" value="ECO:0007669"/>
    <property type="project" value="InterPro"/>
</dbReference>
<dbReference type="GO" id="GO:0003712">
    <property type="term" value="F:transcription coregulator activity"/>
    <property type="evidence" value="ECO:0007669"/>
    <property type="project" value="InterPro"/>
</dbReference>
<evidence type="ECO:0000313" key="11">
    <source>
        <dbReference type="Proteomes" id="UP000664203"/>
    </source>
</evidence>
<keyword evidence="8" id="KW-0010">Activator</keyword>
<dbReference type="EMBL" id="CAJPDR010000039">
    <property type="protein sequence ID" value="CAF9909949.1"/>
    <property type="molecule type" value="Genomic_DNA"/>
</dbReference>
<organism evidence="10 11">
    <name type="scientific">Alectoria fallacina</name>
    <dbReference type="NCBI Taxonomy" id="1903189"/>
    <lineage>
        <taxon>Eukaryota</taxon>
        <taxon>Fungi</taxon>
        <taxon>Dikarya</taxon>
        <taxon>Ascomycota</taxon>
        <taxon>Pezizomycotina</taxon>
        <taxon>Lecanoromycetes</taxon>
        <taxon>OSLEUM clade</taxon>
        <taxon>Lecanoromycetidae</taxon>
        <taxon>Lecanorales</taxon>
        <taxon>Lecanorineae</taxon>
        <taxon>Parmeliaceae</taxon>
        <taxon>Alectoria</taxon>
    </lineage>
</organism>
<accession>A0A8H3ENW1</accession>
<evidence type="ECO:0000256" key="4">
    <source>
        <dbReference type="ARBA" id="ARBA00023015"/>
    </source>
</evidence>
<name>A0A8H3ENW1_9LECA</name>
<evidence type="ECO:0000256" key="7">
    <source>
        <dbReference type="ARBA" id="ARBA00031259"/>
    </source>
</evidence>
<feature type="region of interest" description="Disordered" evidence="9">
    <location>
        <begin position="268"/>
        <end position="362"/>
    </location>
</feature>
<comment type="subunit">
    <text evidence="8">Component of the Mediator complex.</text>
</comment>
<evidence type="ECO:0000256" key="5">
    <source>
        <dbReference type="ARBA" id="ARBA00023163"/>
    </source>
</evidence>
<dbReference type="InterPro" id="IPR038566">
    <property type="entry name" value="Mediator_Med6_sf"/>
</dbReference>
<evidence type="ECO:0000256" key="1">
    <source>
        <dbReference type="ARBA" id="ARBA00004123"/>
    </source>
</evidence>
<evidence type="ECO:0000256" key="6">
    <source>
        <dbReference type="ARBA" id="ARBA00023242"/>
    </source>
</evidence>
<evidence type="ECO:0000313" key="10">
    <source>
        <dbReference type="EMBL" id="CAF9909949.1"/>
    </source>
</evidence>
<feature type="compositionally biased region" description="Low complexity" evidence="9">
    <location>
        <begin position="202"/>
        <end position="220"/>
    </location>
</feature>
<evidence type="ECO:0000256" key="3">
    <source>
        <dbReference type="ARBA" id="ARBA00020634"/>
    </source>
</evidence>
<keyword evidence="11" id="KW-1185">Reference proteome</keyword>
<keyword evidence="6 8" id="KW-0539">Nucleus</keyword>
<feature type="compositionally biased region" description="Polar residues" evidence="9">
    <location>
        <begin position="268"/>
        <end position="292"/>
    </location>
</feature>